<organism evidence="2 3">
    <name type="scientific">Linnemannia schmuckeri</name>
    <dbReference type="NCBI Taxonomy" id="64567"/>
    <lineage>
        <taxon>Eukaryota</taxon>
        <taxon>Fungi</taxon>
        <taxon>Fungi incertae sedis</taxon>
        <taxon>Mucoromycota</taxon>
        <taxon>Mortierellomycotina</taxon>
        <taxon>Mortierellomycetes</taxon>
        <taxon>Mortierellales</taxon>
        <taxon>Mortierellaceae</taxon>
        <taxon>Linnemannia</taxon>
    </lineage>
</organism>
<feature type="non-terminal residue" evidence="2">
    <location>
        <position position="165"/>
    </location>
</feature>
<gene>
    <name evidence="2" type="ORF">BG015_006932</name>
</gene>
<feature type="compositionally biased region" description="Polar residues" evidence="1">
    <location>
        <begin position="1"/>
        <end position="27"/>
    </location>
</feature>
<sequence>MTNKHPSISTKSYTGSQTGRRTTSVRSPSPAPSENEEANASFITQQAPVILNSNEPENPPHAEEQANATSYPAQKVLPVQSNKAPLESFPEALQRRWNLTCQELDEVSQQASDSFLNPDQLQWIRKRYAYLQEHEQALRHDISRYIPDPHLKAYQDALATFGEAA</sequence>
<evidence type="ECO:0000313" key="3">
    <source>
        <dbReference type="Proteomes" id="UP000748756"/>
    </source>
</evidence>
<name>A0A9P5R066_9FUNG</name>
<dbReference type="OrthoDB" id="2483587at2759"/>
<keyword evidence="3" id="KW-1185">Reference proteome</keyword>
<evidence type="ECO:0000256" key="1">
    <source>
        <dbReference type="SAM" id="MobiDB-lite"/>
    </source>
</evidence>
<evidence type="ECO:0000313" key="2">
    <source>
        <dbReference type="EMBL" id="KAF9117609.1"/>
    </source>
</evidence>
<dbReference type="EMBL" id="JAAAUQ010003403">
    <property type="protein sequence ID" value="KAF9117609.1"/>
    <property type="molecule type" value="Genomic_DNA"/>
</dbReference>
<comment type="caution">
    <text evidence="2">The sequence shown here is derived from an EMBL/GenBank/DDBJ whole genome shotgun (WGS) entry which is preliminary data.</text>
</comment>
<protein>
    <submittedName>
        <fullName evidence="2">Uncharacterized protein</fullName>
    </submittedName>
</protein>
<dbReference type="AlphaFoldDB" id="A0A9P5R066"/>
<feature type="compositionally biased region" description="Polar residues" evidence="1">
    <location>
        <begin position="41"/>
        <end position="56"/>
    </location>
</feature>
<accession>A0A9P5R066</accession>
<dbReference type="Proteomes" id="UP000748756">
    <property type="component" value="Unassembled WGS sequence"/>
</dbReference>
<proteinExistence type="predicted"/>
<feature type="region of interest" description="Disordered" evidence="1">
    <location>
        <begin position="1"/>
        <end position="75"/>
    </location>
</feature>
<reference evidence="2" key="1">
    <citation type="journal article" date="2020" name="Fungal Divers.">
        <title>Resolving the Mortierellaceae phylogeny through synthesis of multi-gene phylogenetics and phylogenomics.</title>
        <authorList>
            <person name="Vandepol N."/>
            <person name="Liber J."/>
            <person name="Desiro A."/>
            <person name="Na H."/>
            <person name="Kennedy M."/>
            <person name="Barry K."/>
            <person name="Grigoriev I.V."/>
            <person name="Miller A.N."/>
            <person name="O'Donnell K."/>
            <person name="Stajich J.E."/>
            <person name="Bonito G."/>
        </authorList>
    </citation>
    <scope>NUCLEOTIDE SEQUENCE</scope>
    <source>
        <strain evidence="2">NRRL 6426</strain>
    </source>
</reference>